<dbReference type="PANTHER" id="PTHR12606">
    <property type="entry name" value="SENTRIN/SUMO-SPECIFIC PROTEASE"/>
    <property type="match status" value="1"/>
</dbReference>
<dbReference type="SUPFAM" id="SSF54001">
    <property type="entry name" value="Cysteine proteinases"/>
    <property type="match status" value="1"/>
</dbReference>
<evidence type="ECO:0000256" key="3">
    <source>
        <dbReference type="ARBA" id="ARBA00022801"/>
    </source>
</evidence>
<keyword evidence="4" id="KW-0788">Thiol protease</keyword>
<proteinExistence type="inferred from homology"/>
<dbReference type="Proteomes" id="UP001604277">
    <property type="component" value="Unassembled WGS sequence"/>
</dbReference>
<dbReference type="GO" id="GO:0008234">
    <property type="term" value="F:cysteine-type peptidase activity"/>
    <property type="evidence" value="ECO:0007669"/>
    <property type="project" value="UniProtKB-KW"/>
</dbReference>
<dbReference type="Gene3D" id="3.40.395.10">
    <property type="entry name" value="Adenoviral Proteinase, Chain A"/>
    <property type="match status" value="1"/>
</dbReference>
<reference evidence="7" key="1">
    <citation type="submission" date="2024-07" db="EMBL/GenBank/DDBJ databases">
        <title>Two chromosome-level genome assemblies of Korean endemic species Abeliophyllum distichum and Forsythia ovata (Oleaceae).</title>
        <authorList>
            <person name="Jang H."/>
        </authorList>
    </citation>
    <scope>NUCLEOTIDE SEQUENCE [LARGE SCALE GENOMIC DNA]</scope>
</reference>
<evidence type="ECO:0000259" key="5">
    <source>
        <dbReference type="PROSITE" id="PS50600"/>
    </source>
</evidence>
<comment type="caution">
    <text evidence="6">The sequence shown here is derived from an EMBL/GenBank/DDBJ whole genome shotgun (WGS) entry which is preliminary data.</text>
</comment>
<organism evidence="6 7">
    <name type="scientific">Forsythia ovata</name>
    <dbReference type="NCBI Taxonomy" id="205694"/>
    <lineage>
        <taxon>Eukaryota</taxon>
        <taxon>Viridiplantae</taxon>
        <taxon>Streptophyta</taxon>
        <taxon>Embryophyta</taxon>
        <taxon>Tracheophyta</taxon>
        <taxon>Spermatophyta</taxon>
        <taxon>Magnoliopsida</taxon>
        <taxon>eudicotyledons</taxon>
        <taxon>Gunneridae</taxon>
        <taxon>Pentapetalae</taxon>
        <taxon>asterids</taxon>
        <taxon>lamiids</taxon>
        <taxon>Lamiales</taxon>
        <taxon>Oleaceae</taxon>
        <taxon>Forsythieae</taxon>
        <taxon>Forsythia</taxon>
    </lineage>
</organism>
<name>A0ABD1PJG5_9LAMI</name>
<keyword evidence="3" id="KW-0378">Hydrolase</keyword>
<dbReference type="InterPro" id="IPR038765">
    <property type="entry name" value="Papain-like_cys_pep_sf"/>
</dbReference>
<sequence length="183" mass="21199">MKEVGVGSCLCVPRNGNKVADNLAFFATTGMDARECFKALTKKEKAEVTRALSKPNSDNGSYDFQCVRRGTNEEKLGYSRLECDKVFVPIHKENHWCLAVINRNDKKFQYLDSLKGVDTDIMEVLARYFVDEVKDKTGKDIDVSSWEREFVENLPEQENWYIGEHISYFRRRTVKEILRLKAD</sequence>
<protein>
    <submittedName>
        <fullName evidence="6">Ubiquitin-like protease domain-containing protein</fullName>
    </submittedName>
</protein>
<dbReference type="PROSITE" id="PS50600">
    <property type="entry name" value="ULP_PROTEASE"/>
    <property type="match status" value="1"/>
</dbReference>
<evidence type="ECO:0000313" key="6">
    <source>
        <dbReference type="EMBL" id="KAL2464056.1"/>
    </source>
</evidence>
<dbReference type="EMBL" id="JBFOLJ010000018">
    <property type="protein sequence ID" value="KAL2464056.1"/>
    <property type="molecule type" value="Genomic_DNA"/>
</dbReference>
<dbReference type="GO" id="GO:0006508">
    <property type="term" value="P:proteolysis"/>
    <property type="evidence" value="ECO:0007669"/>
    <property type="project" value="UniProtKB-KW"/>
</dbReference>
<evidence type="ECO:0000256" key="4">
    <source>
        <dbReference type="ARBA" id="ARBA00022807"/>
    </source>
</evidence>
<keyword evidence="2" id="KW-0645">Protease</keyword>
<dbReference type="AlphaFoldDB" id="A0ABD1PJG5"/>
<evidence type="ECO:0000313" key="7">
    <source>
        <dbReference type="Proteomes" id="UP001604277"/>
    </source>
</evidence>
<keyword evidence="7" id="KW-1185">Reference proteome</keyword>
<evidence type="ECO:0000256" key="1">
    <source>
        <dbReference type="ARBA" id="ARBA00005234"/>
    </source>
</evidence>
<dbReference type="Pfam" id="PF02902">
    <property type="entry name" value="Peptidase_C48"/>
    <property type="match status" value="1"/>
</dbReference>
<dbReference type="PANTHER" id="PTHR12606:SF1">
    <property type="entry name" value="UBIQUITIN-LIKE-SPECIFIC PROTEASE 1A"/>
    <property type="match status" value="1"/>
</dbReference>
<comment type="similarity">
    <text evidence="1">Belongs to the peptidase C48 family.</text>
</comment>
<accession>A0ABD1PJG5</accession>
<gene>
    <name evidence="6" type="ORF">Fot_52012</name>
</gene>
<feature type="domain" description="Ubiquitin-like protease family profile" evidence="5">
    <location>
        <begin position="1"/>
        <end position="183"/>
    </location>
</feature>
<evidence type="ECO:0000256" key="2">
    <source>
        <dbReference type="ARBA" id="ARBA00022670"/>
    </source>
</evidence>
<dbReference type="InterPro" id="IPR003653">
    <property type="entry name" value="Peptidase_C48_C"/>
</dbReference>